<name>A0A7X9IJK1_9DELT</name>
<sequence length="60" mass="6208">MEGNASTGLGGGISVPGVAGSSIVDLGDLNKDNKVEIVISLRDQMRMLAFVNKGNETFSP</sequence>
<accession>A0A7X9IJK1</accession>
<dbReference type="AlphaFoldDB" id="A0A7X9IJK1"/>
<protein>
    <recommendedName>
        <fullName evidence="3">VCBS repeat-containing protein</fullName>
    </recommendedName>
</protein>
<evidence type="ECO:0000313" key="1">
    <source>
        <dbReference type="EMBL" id="NMC62144.1"/>
    </source>
</evidence>
<reference evidence="1 2" key="1">
    <citation type="journal article" date="2020" name="Biotechnol. Biofuels">
        <title>New insights from the biogas microbiome by comprehensive genome-resolved metagenomics of nearly 1600 species originating from multiple anaerobic digesters.</title>
        <authorList>
            <person name="Campanaro S."/>
            <person name="Treu L."/>
            <person name="Rodriguez-R L.M."/>
            <person name="Kovalovszki A."/>
            <person name="Ziels R.M."/>
            <person name="Maus I."/>
            <person name="Zhu X."/>
            <person name="Kougias P.G."/>
            <person name="Basile A."/>
            <person name="Luo G."/>
            <person name="Schluter A."/>
            <person name="Konstantinidis K.T."/>
            <person name="Angelidaki I."/>
        </authorList>
    </citation>
    <scope>NUCLEOTIDE SEQUENCE [LARGE SCALE GENOMIC DNA]</scope>
    <source>
        <strain evidence="1">AS27yjCOA_65</strain>
    </source>
</reference>
<comment type="caution">
    <text evidence="1">The sequence shown here is derived from an EMBL/GenBank/DDBJ whole genome shotgun (WGS) entry which is preliminary data.</text>
</comment>
<dbReference type="EMBL" id="JAAZON010000122">
    <property type="protein sequence ID" value="NMC62144.1"/>
    <property type="molecule type" value="Genomic_DNA"/>
</dbReference>
<dbReference type="SUPFAM" id="SSF69318">
    <property type="entry name" value="Integrin alpha N-terminal domain"/>
    <property type="match status" value="1"/>
</dbReference>
<gene>
    <name evidence="1" type="ORF">GYA55_03155</name>
</gene>
<proteinExistence type="predicted"/>
<dbReference type="Proteomes" id="UP000524246">
    <property type="component" value="Unassembled WGS sequence"/>
</dbReference>
<organism evidence="1 2">
    <name type="scientific">SAR324 cluster bacterium</name>
    <dbReference type="NCBI Taxonomy" id="2024889"/>
    <lineage>
        <taxon>Bacteria</taxon>
        <taxon>Deltaproteobacteria</taxon>
        <taxon>SAR324 cluster</taxon>
    </lineage>
</organism>
<evidence type="ECO:0008006" key="3">
    <source>
        <dbReference type="Google" id="ProtNLM"/>
    </source>
</evidence>
<evidence type="ECO:0000313" key="2">
    <source>
        <dbReference type="Proteomes" id="UP000524246"/>
    </source>
</evidence>
<dbReference type="InterPro" id="IPR028994">
    <property type="entry name" value="Integrin_alpha_N"/>
</dbReference>